<feature type="compositionally biased region" description="Polar residues" evidence="1">
    <location>
        <begin position="177"/>
        <end position="188"/>
    </location>
</feature>
<feature type="region of interest" description="Disordered" evidence="1">
    <location>
        <begin position="40"/>
        <end position="64"/>
    </location>
</feature>
<dbReference type="Proteomes" id="UP000738359">
    <property type="component" value="Unassembled WGS sequence"/>
</dbReference>
<evidence type="ECO:0000313" key="3">
    <source>
        <dbReference type="Proteomes" id="UP000738359"/>
    </source>
</evidence>
<feature type="compositionally biased region" description="Low complexity" evidence="1">
    <location>
        <begin position="205"/>
        <end position="215"/>
    </location>
</feature>
<feature type="compositionally biased region" description="Basic and acidic residues" evidence="1">
    <location>
        <begin position="142"/>
        <end position="152"/>
    </location>
</feature>
<reference evidence="2" key="1">
    <citation type="journal article" date="2020" name="Fungal Divers.">
        <title>Resolving the Mortierellaceae phylogeny through synthesis of multi-gene phylogenetics and phylogenomics.</title>
        <authorList>
            <person name="Vandepol N."/>
            <person name="Liber J."/>
            <person name="Desiro A."/>
            <person name="Na H."/>
            <person name="Kennedy M."/>
            <person name="Barry K."/>
            <person name="Grigoriev I.V."/>
            <person name="Miller A.N."/>
            <person name="O'Donnell K."/>
            <person name="Stajich J.E."/>
            <person name="Bonito G."/>
        </authorList>
    </citation>
    <scope>NUCLEOTIDE SEQUENCE</scope>
    <source>
        <strain evidence="2">CK1249</strain>
    </source>
</reference>
<evidence type="ECO:0000256" key="1">
    <source>
        <dbReference type="SAM" id="MobiDB-lite"/>
    </source>
</evidence>
<dbReference type="EMBL" id="JAAAHY010002019">
    <property type="protein sequence ID" value="KAF9945715.1"/>
    <property type="molecule type" value="Genomic_DNA"/>
</dbReference>
<protein>
    <submittedName>
        <fullName evidence="2">Uncharacterized protein</fullName>
    </submittedName>
</protein>
<gene>
    <name evidence="2" type="ORF">BGZ70_003652</name>
</gene>
<feature type="region of interest" description="Disordered" evidence="1">
    <location>
        <begin position="124"/>
        <end position="247"/>
    </location>
</feature>
<feature type="compositionally biased region" description="Polar residues" evidence="1">
    <location>
        <begin position="231"/>
        <end position="240"/>
    </location>
</feature>
<evidence type="ECO:0000313" key="2">
    <source>
        <dbReference type="EMBL" id="KAF9945715.1"/>
    </source>
</evidence>
<proteinExistence type="predicted"/>
<dbReference type="OrthoDB" id="2431874at2759"/>
<organism evidence="2 3">
    <name type="scientific">Mortierella alpina</name>
    <name type="common">Oleaginous fungus</name>
    <name type="synonym">Mortierella renispora</name>
    <dbReference type="NCBI Taxonomy" id="64518"/>
    <lineage>
        <taxon>Eukaryota</taxon>
        <taxon>Fungi</taxon>
        <taxon>Fungi incertae sedis</taxon>
        <taxon>Mucoromycota</taxon>
        <taxon>Mortierellomycotina</taxon>
        <taxon>Mortierellomycetes</taxon>
        <taxon>Mortierellales</taxon>
        <taxon>Mortierellaceae</taxon>
        <taxon>Mortierella</taxon>
    </lineage>
</organism>
<keyword evidence="3" id="KW-1185">Reference proteome</keyword>
<dbReference type="AlphaFoldDB" id="A0A9P6LV29"/>
<feature type="region of interest" description="Disordered" evidence="1">
    <location>
        <begin position="87"/>
        <end position="110"/>
    </location>
</feature>
<name>A0A9P6LV29_MORAP</name>
<feature type="compositionally biased region" description="Low complexity" evidence="1">
    <location>
        <begin position="279"/>
        <end position="306"/>
    </location>
</feature>
<accession>A0A9P6LV29</accession>
<comment type="caution">
    <text evidence="2">The sequence shown here is derived from an EMBL/GenBank/DDBJ whole genome shotgun (WGS) entry which is preliminary data.</text>
</comment>
<sequence length="442" mass="48193">MEQLQRDFEDDEGANFSPHMDTVEYVHYEDAIVDSIMNGCGEESESGYGSEKTTAPDMDVDEDESLRQELEFLTALERNKTWSPYIVLPPPNTESPCSSGSLRSKDASKQRTLARTQTLNRMAFSGKDGSSRSVNSWTRHRSMGDPPHEDFKPMAAPSNIPAKAAKKGIGRLKSPSRAPQQPLDVTTESLRRKLLGPGSIRKPLSSKMDGSSFSSMHVGLKSPSRRKSAGGSFSSRSDLTGNDGIPDLMTMMRMKRRQNEERSQALAQDDASPFLNLSTAASSSRSTATFTRSVTESSLGSSRPSSNPFLDTLKSLQDEPESEQEDNSGTASGSIVEAPSPFISSSHSKARPPALPSGLASLNTSSPSSSPKSIEAQNKATIKGLIKSVLRKINIGTDHEDFEACAGVLYEGVKVAMRRDITTKRYHLEELERLMDRHAALL</sequence>
<feature type="region of interest" description="Disordered" evidence="1">
    <location>
        <begin position="279"/>
        <end position="376"/>
    </location>
</feature>